<feature type="transmembrane region" description="Helical" evidence="2">
    <location>
        <begin position="7"/>
        <end position="29"/>
    </location>
</feature>
<proteinExistence type="predicted"/>
<evidence type="ECO:0000313" key="4">
    <source>
        <dbReference type="EMBL" id="MCZ2723567.1"/>
    </source>
</evidence>
<evidence type="ECO:0000259" key="3">
    <source>
        <dbReference type="Pfam" id="PF05170"/>
    </source>
</evidence>
<dbReference type="InterPro" id="IPR052894">
    <property type="entry name" value="AsmA-related"/>
</dbReference>
<dbReference type="PANTHER" id="PTHR30441">
    <property type="entry name" value="DUF748 DOMAIN-CONTAINING PROTEIN"/>
    <property type="match status" value="1"/>
</dbReference>
<dbReference type="Pfam" id="PF05170">
    <property type="entry name" value="AsmA"/>
    <property type="match status" value="1"/>
</dbReference>
<reference evidence="4" key="1">
    <citation type="submission" date="2022-12" db="EMBL/GenBank/DDBJ databases">
        <title>Marinomonas 15G1-11 sp. nov, isolated from marine algae.</title>
        <authorList>
            <person name="Butt M."/>
            <person name="Choi D.G."/>
            <person name="Kim J.M."/>
            <person name="Lee J.K."/>
            <person name="Baek J.H."/>
            <person name="Jeon C.O."/>
        </authorList>
    </citation>
    <scope>NUCLEOTIDE SEQUENCE</scope>
    <source>
        <strain evidence="4">15G1-11</strain>
    </source>
</reference>
<accession>A0ABT4JYU7</accession>
<keyword evidence="5" id="KW-1185">Reference proteome</keyword>
<keyword evidence="2" id="KW-1133">Transmembrane helix</keyword>
<dbReference type="Proteomes" id="UP001149719">
    <property type="component" value="Unassembled WGS sequence"/>
</dbReference>
<feature type="region of interest" description="Disordered" evidence="1">
    <location>
        <begin position="744"/>
        <end position="766"/>
    </location>
</feature>
<dbReference type="InterPro" id="IPR007844">
    <property type="entry name" value="AsmA"/>
</dbReference>
<evidence type="ECO:0000313" key="5">
    <source>
        <dbReference type="Proteomes" id="UP001149719"/>
    </source>
</evidence>
<evidence type="ECO:0000256" key="1">
    <source>
        <dbReference type="SAM" id="MobiDB-lite"/>
    </source>
</evidence>
<organism evidence="4 5">
    <name type="scientific">Marinomonas phaeophyticola</name>
    <dbReference type="NCBI Taxonomy" id="3004091"/>
    <lineage>
        <taxon>Bacteria</taxon>
        <taxon>Pseudomonadati</taxon>
        <taxon>Pseudomonadota</taxon>
        <taxon>Gammaproteobacteria</taxon>
        <taxon>Oceanospirillales</taxon>
        <taxon>Oceanospirillaceae</taxon>
        <taxon>Marinomonas</taxon>
    </lineage>
</organism>
<feature type="domain" description="AsmA" evidence="3">
    <location>
        <begin position="4"/>
        <end position="600"/>
    </location>
</feature>
<evidence type="ECO:0000256" key="2">
    <source>
        <dbReference type="SAM" id="Phobius"/>
    </source>
</evidence>
<dbReference type="EMBL" id="JAPUBN010000024">
    <property type="protein sequence ID" value="MCZ2723567.1"/>
    <property type="molecule type" value="Genomic_DNA"/>
</dbReference>
<name>A0ABT4JYU7_9GAMM</name>
<feature type="region of interest" description="Disordered" evidence="1">
    <location>
        <begin position="120"/>
        <end position="153"/>
    </location>
</feature>
<feature type="compositionally biased region" description="Polar residues" evidence="1">
    <location>
        <begin position="139"/>
        <end position="153"/>
    </location>
</feature>
<comment type="caution">
    <text evidence="4">The sequence shown here is derived from an EMBL/GenBank/DDBJ whole genome shotgun (WGS) entry which is preliminary data.</text>
</comment>
<protein>
    <submittedName>
        <fullName evidence="4">AsmA family protein</fullName>
    </submittedName>
</protein>
<feature type="compositionally biased region" description="Basic and acidic residues" evidence="1">
    <location>
        <begin position="744"/>
        <end position="758"/>
    </location>
</feature>
<feature type="compositionally biased region" description="Polar residues" evidence="1">
    <location>
        <begin position="120"/>
        <end position="130"/>
    </location>
</feature>
<gene>
    <name evidence="4" type="ORF">O1D97_18615</name>
</gene>
<dbReference type="RefSeq" id="WP_269127702.1">
    <property type="nucleotide sequence ID" value="NZ_JAPUBN010000024.1"/>
</dbReference>
<keyword evidence="2" id="KW-0472">Membrane</keyword>
<dbReference type="PANTHER" id="PTHR30441:SF8">
    <property type="entry name" value="DUF748 DOMAIN-CONTAINING PROTEIN"/>
    <property type="match status" value="1"/>
</dbReference>
<sequence>MVWLKRLGLGIAAIVALFVVAIIYVVVFIDPNDFKQELQDVASKQANVTLRLDGDISWSFFPWLGLELADVGVALGSQSELVKFGKVEFGLAIMPLLNQTVQVDRVKIIDLEANLSVDKQGNPNWSNAATESDVAVENVPSTSTDGSQSPSEPLSLPNIQLDQLLVQNAQLQYRDEQNNMLLKTALDLELNNVRWDEAWPMLLNVAVEKSDLSGQEKIQSNITLGANLSIFPEKEAFSLEGLTLKTETKAAFLPVSPLVASVTVKQVDFDLPQENILIEKAQLTSMGATVSTSINAYQILSEPVFDGSLELADMNPRTLLAKLAIALPEMSDESALTNVSASLAVSGSSKKIQISPLTLNLDQTTLNTTAQVNLDPLYWDISVKGNALDVDRYLPTKSDEVATEVPSGTPAPTSSEVAELLPIELIRQLNGRVSIELENLKVLNLKLDSITAKSTQSNGLVKLEPLNVNLYSGSAMLNANLDARQNTPRISVYPDVKNVQIQPLLNDFMELEKIAGSTFINGNLDLTGNSIESLMGSLSGDLLVEVNDGALVGMNLTKAVCEGIAVTRNESLAKSSFGENTPFERLTFPAHIVDGEISTPGLTIAAVTLKVTGDGVISLPNKSLDYRTNIAFAGSELDNACRVKDTFTKLAFPVVCKGNFSDDPAGLCGPDLAGFGKVFADLAKIELNAKLDAEKARAKVKLEAEKARAEEKLAAEKARAQEKLDAEKVRAQEKLDAEKAKAKAKLKEEEDKAKEKLKNSLKGLFD</sequence>
<keyword evidence="2" id="KW-0812">Transmembrane</keyword>